<dbReference type="InterPro" id="IPR051209">
    <property type="entry name" value="FAD-bind_Monooxygenase_sf"/>
</dbReference>
<dbReference type="Gene3D" id="3.50.50.60">
    <property type="entry name" value="FAD/NAD(P)-binding domain"/>
    <property type="match status" value="3"/>
</dbReference>
<dbReference type="Pfam" id="PF00743">
    <property type="entry name" value="FMO-like"/>
    <property type="match status" value="1"/>
</dbReference>
<comment type="similarity">
    <text evidence="1">Belongs to the FAD-binding monooxygenase family.</text>
</comment>
<dbReference type="EMBL" id="CP022295">
    <property type="protein sequence ID" value="QSR26493.1"/>
    <property type="molecule type" value="Genomic_DNA"/>
</dbReference>
<keyword evidence="5" id="KW-0503">Monooxygenase</keyword>
<dbReference type="PANTHER" id="PTHR42877:SF4">
    <property type="entry name" value="FAD_NAD(P)-BINDING DOMAIN-CONTAINING PROTEIN-RELATED"/>
    <property type="match status" value="1"/>
</dbReference>
<accession>A0ABX7PKL4</accession>
<keyword evidence="3" id="KW-0274">FAD</keyword>
<protein>
    <submittedName>
        <fullName evidence="5">4-hydroxyacetophenone monooxygenase</fullName>
    </submittedName>
</protein>
<name>A0ABX7PKL4_9ACTN</name>
<organism evidence="5 6">
    <name type="scientific">Nocardioides aromaticivorans</name>
    <dbReference type="NCBI Taxonomy" id="200618"/>
    <lineage>
        <taxon>Bacteria</taxon>
        <taxon>Bacillati</taxon>
        <taxon>Actinomycetota</taxon>
        <taxon>Actinomycetes</taxon>
        <taxon>Propionibacteriales</taxon>
        <taxon>Nocardioidaceae</taxon>
        <taxon>Nocardioides</taxon>
    </lineage>
</organism>
<dbReference type="SUPFAM" id="SSF51905">
    <property type="entry name" value="FAD/NAD(P)-binding domain"/>
    <property type="match status" value="2"/>
</dbReference>
<dbReference type="PRINTS" id="PR00419">
    <property type="entry name" value="ADXRDTASE"/>
</dbReference>
<keyword evidence="2" id="KW-0285">Flavoprotein</keyword>
<evidence type="ECO:0000256" key="2">
    <source>
        <dbReference type="ARBA" id="ARBA00022630"/>
    </source>
</evidence>
<evidence type="ECO:0000256" key="1">
    <source>
        <dbReference type="ARBA" id="ARBA00010139"/>
    </source>
</evidence>
<dbReference type="RefSeq" id="WP_207005781.1">
    <property type="nucleotide sequence ID" value="NZ_CP022295.1"/>
</dbReference>
<gene>
    <name evidence="5" type="ORF">CFH99_12750</name>
</gene>
<dbReference type="PANTHER" id="PTHR42877">
    <property type="entry name" value="L-ORNITHINE N(5)-MONOOXYGENASE-RELATED"/>
    <property type="match status" value="1"/>
</dbReference>
<reference evidence="5 6" key="1">
    <citation type="submission" date="2017-06" db="EMBL/GenBank/DDBJ databases">
        <title>Complete Genome Sequence of the Soil Carbazole-Degrading Bacterium Nocardioides aromaticivorans IC177.</title>
        <authorList>
            <person name="Vejarano F."/>
            <person name="Suzuki-Minakuchi C."/>
            <person name="Ohtsubo Y."/>
            <person name="Tsuda M."/>
            <person name="Okada K."/>
            <person name="Nojiri H."/>
        </authorList>
    </citation>
    <scope>NUCLEOTIDE SEQUENCE [LARGE SCALE GENOMIC DNA]</scope>
    <source>
        <strain evidence="5 6">IC177</strain>
    </source>
</reference>
<evidence type="ECO:0000256" key="3">
    <source>
        <dbReference type="ARBA" id="ARBA00022827"/>
    </source>
</evidence>
<sequence length="489" mass="53298">MEQPTTPRVIVIGAGFGGLAVAHHLRAAGITDITLLERSDDVGGVWRDNTYPGAACDVPSVLYSWSFARKSDWSHRYARQPEILDYIRDHAARSGLRDLVRTGAEVTGAAWDDATARWTVTLATGEELTSDVLVSAVGQLSRPAVPRIPGLDDFDGPVFHSATWHHDVDLTGKRVGVIGTGASAIQFVPAIAGQVGSLTVFQRSAPYVVPKPDGAYSTRQQRRFAHHPRLHHLTRRGVFHLSEQLNRTLDSDGRLAVVLEKAWQLNLRRHVKDAVLRAKLVPDYPLGCKRLLFSNDWYPTLAQPHVDVVTDGVAGVEPDGIRTADGTLHELDVVILGTGFAATEFLAPMEITGRGGRRLAEAWAGGARAHLGITVPDFPGFYVLYGPNTNLGGSSIIGMLEAQAGYVVRAVLETAARRAPLVVRADRAASYDEEMQRRLDSSVWSSCTSWYREPGGRITTNWPGTVAEYQQRTSAFDPSDFETVAVAAR</sequence>
<evidence type="ECO:0000256" key="4">
    <source>
        <dbReference type="ARBA" id="ARBA00023002"/>
    </source>
</evidence>
<keyword evidence="6" id="KW-1185">Reference proteome</keyword>
<dbReference type="InterPro" id="IPR036188">
    <property type="entry name" value="FAD/NAD-bd_sf"/>
</dbReference>
<proteinExistence type="inferred from homology"/>
<dbReference type="GO" id="GO:0004497">
    <property type="term" value="F:monooxygenase activity"/>
    <property type="evidence" value="ECO:0007669"/>
    <property type="project" value="UniProtKB-KW"/>
</dbReference>
<keyword evidence="4" id="KW-0560">Oxidoreductase</keyword>
<dbReference type="InterPro" id="IPR020946">
    <property type="entry name" value="Flavin_mOase-like"/>
</dbReference>
<dbReference type="Proteomes" id="UP000662818">
    <property type="component" value="Chromosome"/>
</dbReference>
<evidence type="ECO:0000313" key="6">
    <source>
        <dbReference type="Proteomes" id="UP000662818"/>
    </source>
</evidence>
<evidence type="ECO:0000313" key="5">
    <source>
        <dbReference type="EMBL" id="QSR26493.1"/>
    </source>
</evidence>